<comment type="cofactor">
    <cofactor evidence="1">
        <name>[3Fe-4S] cluster</name>
        <dbReference type="ChEBI" id="CHEBI:21137"/>
    </cofactor>
</comment>
<evidence type="ECO:0000256" key="9">
    <source>
        <dbReference type="SAM" id="MobiDB-lite"/>
    </source>
</evidence>
<evidence type="ECO:0000259" key="10">
    <source>
        <dbReference type="PROSITE" id="PS51379"/>
    </source>
</evidence>
<proteinExistence type="predicted"/>
<dbReference type="SUPFAM" id="SSF54862">
    <property type="entry name" value="4Fe-4S ferredoxins"/>
    <property type="match status" value="1"/>
</dbReference>
<evidence type="ECO:0000256" key="7">
    <source>
        <dbReference type="ARBA" id="ARBA00023291"/>
    </source>
</evidence>
<evidence type="ECO:0000256" key="6">
    <source>
        <dbReference type="ARBA" id="ARBA00023014"/>
    </source>
</evidence>
<dbReference type="InterPro" id="IPR010693">
    <property type="entry name" value="Divergent_4Fe-4S_mono-cluster"/>
</dbReference>
<sequence length="85" mass="8982">MSDRVTRLHADTEVCIGAGMCATTAPDVFDQDDDTGVVLLRTRVPTTDHLDAVRRAVACCPSGALALTEEPGPETPPPHPKGAMR</sequence>
<evidence type="ECO:0000313" key="11">
    <source>
        <dbReference type="EMBL" id="MCV7169224.1"/>
    </source>
</evidence>
<dbReference type="PROSITE" id="PS51379">
    <property type="entry name" value="4FE4S_FER_2"/>
    <property type="match status" value="1"/>
</dbReference>
<evidence type="ECO:0000256" key="4">
    <source>
        <dbReference type="ARBA" id="ARBA00022982"/>
    </source>
</evidence>
<dbReference type="EMBL" id="JACKSJ010000037">
    <property type="protein sequence ID" value="MCV7169224.1"/>
    <property type="molecule type" value="Genomic_DNA"/>
</dbReference>
<dbReference type="InterPro" id="IPR051269">
    <property type="entry name" value="Fe-S_cluster_ET"/>
</dbReference>
<feature type="domain" description="4Fe-4S ferredoxin-type" evidence="10">
    <location>
        <begin position="6"/>
        <end position="34"/>
    </location>
</feature>
<protein>
    <recommendedName>
        <fullName evidence="8">Ferredoxin</fullName>
    </recommendedName>
</protein>
<dbReference type="PANTHER" id="PTHR36923:SF3">
    <property type="entry name" value="FERREDOXIN"/>
    <property type="match status" value="1"/>
</dbReference>
<evidence type="ECO:0000256" key="2">
    <source>
        <dbReference type="ARBA" id="ARBA00022448"/>
    </source>
</evidence>
<keyword evidence="12" id="KW-1185">Reference proteome</keyword>
<dbReference type="InterPro" id="IPR001080">
    <property type="entry name" value="3Fe4S_ferredoxin"/>
</dbReference>
<keyword evidence="7" id="KW-0003">3Fe-4S</keyword>
<dbReference type="GO" id="GO:0009055">
    <property type="term" value="F:electron transfer activity"/>
    <property type="evidence" value="ECO:0007669"/>
    <property type="project" value="UniProtKB-UniRule"/>
</dbReference>
<keyword evidence="2 8" id="KW-0813">Transport</keyword>
<name>A0A9X2YK58_9MYCO</name>
<evidence type="ECO:0000256" key="1">
    <source>
        <dbReference type="ARBA" id="ARBA00001927"/>
    </source>
</evidence>
<evidence type="ECO:0000313" key="12">
    <source>
        <dbReference type="Proteomes" id="UP001140293"/>
    </source>
</evidence>
<dbReference type="Gene3D" id="3.30.70.20">
    <property type="match status" value="1"/>
</dbReference>
<dbReference type="Pfam" id="PF06902">
    <property type="entry name" value="Fer4_19"/>
    <property type="match status" value="1"/>
</dbReference>
<accession>A0A9X2YK58</accession>
<feature type="region of interest" description="Disordered" evidence="9">
    <location>
        <begin position="65"/>
        <end position="85"/>
    </location>
</feature>
<dbReference type="PRINTS" id="PR00352">
    <property type="entry name" value="3FE4SFRDOXIN"/>
</dbReference>
<dbReference type="AlphaFoldDB" id="A0A9X2YK58"/>
<dbReference type="Proteomes" id="UP001140293">
    <property type="component" value="Unassembled WGS sequence"/>
</dbReference>
<feature type="compositionally biased region" description="Pro residues" evidence="9">
    <location>
        <begin position="73"/>
        <end position="85"/>
    </location>
</feature>
<comment type="function">
    <text evidence="8">Ferredoxins are iron-sulfur proteins that transfer electrons in a wide variety of metabolic reactions.</text>
</comment>
<keyword evidence="4 8" id="KW-0249">Electron transport</keyword>
<reference evidence="11" key="1">
    <citation type="submission" date="2020-07" db="EMBL/GenBank/DDBJ databases">
        <authorList>
            <person name="Pettersson B.M.F."/>
            <person name="Behra P.R.K."/>
            <person name="Ramesh M."/>
            <person name="Das S."/>
            <person name="Dasgupta S."/>
            <person name="Kirsebom L.A."/>
        </authorList>
    </citation>
    <scope>NUCLEOTIDE SEQUENCE</scope>
    <source>
        <strain evidence="11">DSM 44615</strain>
    </source>
</reference>
<dbReference type="RefSeq" id="WP_264011412.1">
    <property type="nucleotide sequence ID" value="NZ_JACKSJ010000037.1"/>
</dbReference>
<evidence type="ECO:0000256" key="8">
    <source>
        <dbReference type="RuleBase" id="RU368020"/>
    </source>
</evidence>
<dbReference type="GO" id="GO:0051538">
    <property type="term" value="F:3 iron, 4 sulfur cluster binding"/>
    <property type="evidence" value="ECO:0007669"/>
    <property type="project" value="UniProtKB-KW"/>
</dbReference>
<keyword evidence="5 8" id="KW-0408">Iron</keyword>
<evidence type="ECO:0000256" key="5">
    <source>
        <dbReference type="ARBA" id="ARBA00023004"/>
    </source>
</evidence>
<comment type="caution">
    <text evidence="11">The sequence shown here is derived from an EMBL/GenBank/DDBJ whole genome shotgun (WGS) entry which is preliminary data.</text>
</comment>
<evidence type="ECO:0000256" key="3">
    <source>
        <dbReference type="ARBA" id="ARBA00022723"/>
    </source>
</evidence>
<keyword evidence="6 8" id="KW-0411">Iron-sulfur</keyword>
<dbReference type="PANTHER" id="PTHR36923">
    <property type="entry name" value="FERREDOXIN"/>
    <property type="match status" value="1"/>
</dbReference>
<reference evidence="11" key="2">
    <citation type="journal article" date="2022" name="BMC Genomics">
        <title>Comparative genome analysis of mycobacteria focusing on tRNA and non-coding RNA.</title>
        <authorList>
            <person name="Behra P.R.K."/>
            <person name="Pettersson B.M.F."/>
            <person name="Ramesh M."/>
            <person name="Das S."/>
            <person name="Dasgupta S."/>
            <person name="Kirsebom L.A."/>
        </authorList>
    </citation>
    <scope>NUCLEOTIDE SEQUENCE</scope>
    <source>
        <strain evidence="11">DSM 44615</strain>
    </source>
</reference>
<gene>
    <name evidence="11" type="ORF">H7I41_04705</name>
</gene>
<organism evidence="11 12">
    <name type="scientific">[Mycobacterium] manitobense</name>
    <dbReference type="NCBI Taxonomy" id="190147"/>
    <lineage>
        <taxon>Bacteria</taxon>
        <taxon>Bacillati</taxon>
        <taxon>Actinomycetota</taxon>
        <taxon>Actinomycetes</taxon>
        <taxon>Mycobacteriales</taxon>
        <taxon>Mycobacteriaceae</taxon>
        <taxon>Mycolicibacterium</taxon>
    </lineage>
</organism>
<keyword evidence="3 8" id="KW-0479">Metal-binding</keyword>
<dbReference type="InterPro" id="IPR017896">
    <property type="entry name" value="4Fe4S_Fe-S-bd"/>
</dbReference>
<dbReference type="GO" id="GO:0005506">
    <property type="term" value="F:iron ion binding"/>
    <property type="evidence" value="ECO:0007669"/>
    <property type="project" value="UniProtKB-UniRule"/>
</dbReference>